<dbReference type="AlphaFoldDB" id="A0A8K0GMN1"/>
<evidence type="ECO:0000313" key="1">
    <source>
        <dbReference type="EMBL" id="KAF2903193.1"/>
    </source>
</evidence>
<keyword evidence="2" id="KW-1185">Reference proteome</keyword>
<dbReference type="EMBL" id="VTPC01001086">
    <property type="protein sequence ID" value="KAF2903193.1"/>
    <property type="molecule type" value="Genomic_DNA"/>
</dbReference>
<protein>
    <submittedName>
        <fullName evidence="1">Uncharacterized protein</fullName>
    </submittedName>
</protein>
<sequence>MESTIKKTTEDCNSAYSHFTSQEKPFVAHDVRDVSDEGESKPKIKLQEVDANILRILEVGDQNWTSPVVAKDTHTLNALKDTFQFFYTKANNEENVEEIAPGGSSLMKSEDSVWAHFDTVMAQEVFGNTTAQNEIIIAEIIADVATFLTIPFMTLFSTLQLNNES</sequence>
<reference evidence="1" key="1">
    <citation type="submission" date="2019-08" db="EMBL/GenBank/DDBJ databases">
        <title>The genome of the North American firefly Photinus pyralis.</title>
        <authorList>
            <consortium name="Photinus pyralis genome working group"/>
            <person name="Fallon T.R."/>
            <person name="Sander Lower S.E."/>
            <person name="Weng J.-K."/>
        </authorList>
    </citation>
    <scope>NUCLEOTIDE SEQUENCE</scope>
    <source>
        <strain evidence="1">TRF0915ILg1</strain>
        <tissue evidence="1">Whole body</tissue>
    </source>
</reference>
<organism evidence="1 2">
    <name type="scientific">Ignelater luminosus</name>
    <name type="common">Cucubano</name>
    <name type="synonym">Pyrophorus luminosus</name>
    <dbReference type="NCBI Taxonomy" id="2038154"/>
    <lineage>
        <taxon>Eukaryota</taxon>
        <taxon>Metazoa</taxon>
        <taxon>Ecdysozoa</taxon>
        <taxon>Arthropoda</taxon>
        <taxon>Hexapoda</taxon>
        <taxon>Insecta</taxon>
        <taxon>Pterygota</taxon>
        <taxon>Neoptera</taxon>
        <taxon>Endopterygota</taxon>
        <taxon>Coleoptera</taxon>
        <taxon>Polyphaga</taxon>
        <taxon>Elateriformia</taxon>
        <taxon>Elateroidea</taxon>
        <taxon>Elateridae</taxon>
        <taxon>Agrypninae</taxon>
        <taxon>Pyrophorini</taxon>
        <taxon>Ignelater</taxon>
    </lineage>
</organism>
<proteinExistence type="predicted"/>
<accession>A0A8K0GMN1</accession>
<dbReference type="Proteomes" id="UP000801492">
    <property type="component" value="Unassembled WGS sequence"/>
</dbReference>
<name>A0A8K0GMN1_IGNLU</name>
<gene>
    <name evidence="1" type="ORF">ILUMI_02995</name>
</gene>
<evidence type="ECO:0000313" key="2">
    <source>
        <dbReference type="Proteomes" id="UP000801492"/>
    </source>
</evidence>
<comment type="caution">
    <text evidence="1">The sequence shown here is derived from an EMBL/GenBank/DDBJ whole genome shotgun (WGS) entry which is preliminary data.</text>
</comment>